<evidence type="ECO:0000256" key="4">
    <source>
        <dbReference type="ARBA" id="ARBA00023136"/>
    </source>
</evidence>
<feature type="transmembrane region" description="Helical" evidence="6">
    <location>
        <begin position="324"/>
        <end position="353"/>
    </location>
</feature>
<proteinExistence type="predicted"/>
<name>V9F2L8_PHYNI</name>
<keyword evidence="4 6" id="KW-0472">Membrane</keyword>
<dbReference type="GO" id="GO:0012505">
    <property type="term" value="C:endomembrane system"/>
    <property type="evidence" value="ECO:0007669"/>
    <property type="project" value="UniProtKB-SubCell"/>
</dbReference>
<comment type="caution">
    <text evidence="8">The sequence shown here is derived from an EMBL/GenBank/DDBJ whole genome shotgun (WGS) entry which is preliminary data.</text>
</comment>
<feature type="transmembrane region" description="Helical" evidence="6">
    <location>
        <begin position="365"/>
        <end position="387"/>
    </location>
</feature>
<gene>
    <name evidence="8" type="ORF">F443_09726</name>
</gene>
<dbReference type="InterPro" id="IPR050911">
    <property type="entry name" value="DRAM/TMEM150_Autophagy_Mod"/>
</dbReference>
<feature type="transmembrane region" description="Helical" evidence="6">
    <location>
        <begin position="262"/>
        <end position="280"/>
    </location>
</feature>
<reference evidence="8 9" key="1">
    <citation type="submission" date="2013-11" db="EMBL/GenBank/DDBJ databases">
        <title>The Genome Sequence of Phytophthora parasitica P1569.</title>
        <authorList>
            <consortium name="The Broad Institute Genomics Platform"/>
            <person name="Russ C."/>
            <person name="Tyler B."/>
            <person name="Panabieres F."/>
            <person name="Shan W."/>
            <person name="Tripathy S."/>
            <person name="Grunwald N."/>
            <person name="Machado M."/>
            <person name="Johnson C.S."/>
            <person name="Arredondo F."/>
            <person name="Hong C."/>
            <person name="Coffey M."/>
            <person name="Young S.K."/>
            <person name="Zeng Q."/>
            <person name="Gargeya S."/>
            <person name="Fitzgerald M."/>
            <person name="Abouelleil A."/>
            <person name="Alvarado L."/>
            <person name="Chapman S.B."/>
            <person name="Gainer-Dewar J."/>
            <person name="Goldberg J."/>
            <person name="Griggs A."/>
            <person name="Gujja S."/>
            <person name="Hansen M."/>
            <person name="Howarth C."/>
            <person name="Imamovic A."/>
            <person name="Ireland A."/>
            <person name="Larimer J."/>
            <person name="McCowan C."/>
            <person name="Murphy C."/>
            <person name="Pearson M."/>
            <person name="Poon T.W."/>
            <person name="Priest M."/>
            <person name="Roberts A."/>
            <person name="Saif S."/>
            <person name="Shea T."/>
            <person name="Sykes S."/>
            <person name="Wortman J."/>
            <person name="Nusbaum C."/>
            <person name="Birren B."/>
        </authorList>
    </citation>
    <scope>NUCLEOTIDE SEQUENCE [LARGE SCALE GENOMIC DNA]</scope>
    <source>
        <strain evidence="8 9">P1569</strain>
    </source>
</reference>
<feature type="transmembrane region" description="Helical" evidence="6">
    <location>
        <begin position="140"/>
        <end position="165"/>
    </location>
</feature>
<feature type="transmembrane region" description="Helical" evidence="6">
    <location>
        <begin position="185"/>
        <end position="209"/>
    </location>
</feature>
<feature type="compositionally biased region" description="Low complexity" evidence="5">
    <location>
        <begin position="82"/>
        <end position="95"/>
    </location>
</feature>
<dbReference type="PANTHER" id="PTHR21324">
    <property type="entry name" value="FASTING-INDUCIBLE INTEGRAL MEMBRANE PROTEIN TM6P1-RELATED"/>
    <property type="match status" value="1"/>
</dbReference>
<protein>
    <recommendedName>
        <fullName evidence="7">CWH43-like N-terminal domain-containing protein</fullName>
    </recommendedName>
</protein>
<feature type="compositionally biased region" description="Acidic residues" evidence="5">
    <location>
        <begin position="68"/>
        <end position="81"/>
    </location>
</feature>
<dbReference type="Proteomes" id="UP000018721">
    <property type="component" value="Unassembled WGS sequence"/>
</dbReference>
<dbReference type="eggNOG" id="ENOG502S1YU">
    <property type="taxonomic scope" value="Eukaryota"/>
</dbReference>
<feature type="compositionally biased region" description="Acidic residues" evidence="5">
    <location>
        <begin position="37"/>
        <end position="49"/>
    </location>
</feature>
<dbReference type="InterPro" id="IPR019402">
    <property type="entry name" value="CWH43_N"/>
</dbReference>
<sequence length="405" mass="45100">MATVQPISFENRNPIERVTFRSEDLTWHGNLLNFAGSDDESSIDSDAVSDSDVSSSISSFEAPSSSDSSDEESDSESDSGSESDSSVSDQDQVDIVDQHSSDDEGSRPPESTFYRHPSLTLTGTVLDAVADMARTDNLGYIAWLVPITGIFTMLGTEFLACVNHFTCSENFPTLSYAATFRPEAFAFTGGMCLTAIFIFTSVVLFFWYLRLRMQRSSDEQENTPKQLMTGYACLVSGMTAAISLFGLAVMDMRNYHDAHINFTIAFFIAAWATMIAVQIARKNVLHEDESAEKSFSTDSLLVVLRRRSFWLSLRRWRRLDVYTAYTLGQLLLNTGLASTFLFGLFFLCANGVWPNPLGFTAVQEAFFEAVAIMCQLLFMGTLSCELARLARLVERSDYAELERVE</sequence>
<evidence type="ECO:0000313" key="8">
    <source>
        <dbReference type="EMBL" id="ETI45785.1"/>
    </source>
</evidence>
<comment type="subcellular location">
    <subcellularLocation>
        <location evidence="1">Endomembrane system</location>
        <topology evidence="1">Multi-pass membrane protein</topology>
    </subcellularLocation>
</comment>
<evidence type="ECO:0000256" key="6">
    <source>
        <dbReference type="SAM" id="Phobius"/>
    </source>
</evidence>
<feature type="domain" description="CWH43-like N-terminal" evidence="7">
    <location>
        <begin position="140"/>
        <end position="386"/>
    </location>
</feature>
<dbReference type="OrthoDB" id="125769at2759"/>
<evidence type="ECO:0000259" key="7">
    <source>
        <dbReference type="Pfam" id="PF10277"/>
    </source>
</evidence>
<dbReference type="Pfam" id="PF10277">
    <property type="entry name" value="Frag1"/>
    <property type="match status" value="1"/>
</dbReference>
<feature type="transmembrane region" description="Helical" evidence="6">
    <location>
        <begin position="230"/>
        <end position="250"/>
    </location>
</feature>
<keyword evidence="3 6" id="KW-1133">Transmembrane helix</keyword>
<keyword evidence="9" id="KW-1185">Reference proteome</keyword>
<evidence type="ECO:0000256" key="2">
    <source>
        <dbReference type="ARBA" id="ARBA00022692"/>
    </source>
</evidence>
<dbReference type="EMBL" id="ANIZ01001670">
    <property type="protein sequence ID" value="ETI45785.1"/>
    <property type="molecule type" value="Genomic_DNA"/>
</dbReference>
<dbReference type="AlphaFoldDB" id="V9F2L8"/>
<evidence type="ECO:0000256" key="1">
    <source>
        <dbReference type="ARBA" id="ARBA00004127"/>
    </source>
</evidence>
<feature type="compositionally biased region" description="Low complexity" evidence="5">
    <location>
        <begin position="50"/>
        <end position="67"/>
    </location>
</feature>
<evidence type="ECO:0000256" key="3">
    <source>
        <dbReference type="ARBA" id="ARBA00022989"/>
    </source>
</evidence>
<accession>V9F2L8</accession>
<feature type="compositionally biased region" description="Basic and acidic residues" evidence="5">
    <location>
        <begin position="96"/>
        <end position="107"/>
    </location>
</feature>
<keyword evidence="2 6" id="KW-0812">Transmembrane</keyword>
<evidence type="ECO:0000313" key="9">
    <source>
        <dbReference type="Proteomes" id="UP000018721"/>
    </source>
</evidence>
<evidence type="ECO:0000256" key="5">
    <source>
        <dbReference type="SAM" id="MobiDB-lite"/>
    </source>
</evidence>
<feature type="region of interest" description="Disordered" evidence="5">
    <location>
        <begin position="31"/>
        <end position="116"/>
    </location>
</feature>
<organism evidence="8 9">
    <name type="scientific">Phytophthora nicotianae P1569</name>
    <dbReference type="NCBI Taxonomy" id="1317065"/>
    <lineage>
        <taxon>Eukaryota</taxon>
        <taxon>Sar</taxon>
        <taxon>Stramenopiles</taxon>
        <taxon>Oomycota</taxon>
        <taxon>Peronosporomycetes</taxon>
        <taxon>Peronosporales</taxon>
        <taxon>Peronosporaceae</taxon>
        <taxon>Phytophthora</taxon>
    </lineage>
</organism>
<dbReference type="PANTHER" id="PTHR21324:SF2">
    <property type="entry name" value="EG:22E5.9 PROTEIN"/>
    <property type="match status" value="1"/>
</dbReference>
<dbReference type="HOGENOM" id="CLU_049832_1_0_1"/>